<dbReference type="SUPFAM" id="SSF51011">
    <property type="entry name" value="Glycosyl hydrolase domain"/>
    <property type="match status" value="1"/>
</dbReference>
<dbReference type="EC" id="3.2.1.22" evidence="6"/>
<feature type="domain" description="Glycosyl hydrolase family 98 putative carbohydrate-binding module" evidence="7">
    <location>
        <begin position="19"/>
        <end position="159"/>
    </location>
</feature>
<dbReference type="Gene3D" id="2.60.40.1180">
    <property type="entry name" value="Golgi alpha-mannosidase II"/>
    <property type="match status" value="1"/>
</dbReference>
<dbReference type="SMART" id="SM00776">
    <property type="entry name" value="NPCBM"/>
    <property type="match status" value="1"/>
</dbReference>
<evidence type="ECO:0000259" key="7">
    <source>
        <dbReference type="SMART" id="SM00776"/>
    </source>
</evidence>
<dbReference type="Pfam" id="PF17801">
    <property type="entry name" value="Melibiase_C"/>
    <property type="match status" value="1"/>
</dbReference>
<evidence type="ECO:0000313" key="8">
    <source>
        <dbReference type="EMBL" id="PQV65323.1"/>
    </source>
</evidence>
<dbReference type="FunFam" id="2.60.40.1180:FF:000008">
    <property type="entry name" value="Alpha-galactosidase"/>
    <property type="match status" value="1"/>
</dbReference>
<dbReference type="InterPro" id="IPR038637">
    <property type="entry name" value="NPCBM_sf"/>
</dbReference>
<evidence type="ECO:0000256" key="1">
    <source>
        <dbReference type="ARBA" id="ARBA00009743"/>
    </source>
</evidence>
<evidence type="ECO:0000256" key="5">
    <source>
        <dbReference type="ARBA" id="ARBA00023295"/>
    </source>
</evidence>
<keyword evidence="2" id="KW-0732">Signal</keyword>
<keyword evidence="9" id="KW-1185">Reference proteome</keyword>
<proteinExistence type="inferred from homology"/>
<keyword evidence="3 6" id="KW-0378">Hydrolase</keyword>
<dbReference type="InterPro" id="IPR013780">
    <property type="entry name" value="Glyco_hydro_b"/>
</dbReference>
<gene>
    <name evidence="8" type="ORF">B1R32_10162</name>
</gene>
<dbReference type="SUPFAM" id="SSF49313">
    <property type="entry name" value="Cadherin-like"/>
    <property type="match status" value="1"/>
</dbReference>
<dbReference type="Pfam" id="PF08305">
    <property type="entry name" value="NPCBM"/>
    <property type="match status" value="1"/>
</dbReference>
<dbReference type="Pfam" id="PF16499">
    <property type="entry name" value="Melibiase_2"/>
    <property type="match status" value="1"/>
</dbReference>
<name>A0A2S8SWZ8_9BACT</name>
<dbReference type="Gene3D" id="3.20.20.70">
    <property type="entry name" value="Aldolase class I"/>
    <property type="match status" value="1"/>
</dbReference>
<dbReference type="RefSeq" id="WP_170065436.1">
    <property type="nucleotide sequence ID" value="NZ_NIGF01000001.1"/>
</dbReference>
<keyword evidence="5 6" id="KW-0326">Glycosidase</keyword>
<reference evidence="8 9" key="1">
    <citation type="journal article" date="2018" name="Syst. Appl. Microbiol.">
        <title>Abditibacterium utsteinense sp. nov., the first cultivated member of candidate phylum FBP, isolated from ice-free Antarctic soil samples.</title>
        <authorList>
            <person name="Tahon G."/>
            <person name="Tytgat B."/>
            <person name="Lebbe L."/>
            <person name="Carlier A."/>
            <person name="Willems A."/>
        </authorList>
    </citation>
    <scope>NUCLEOTIDE SEQUENCE [LARGE SCALE GENOMIC DNA]</scope>
    <source>
        <strain evidence="8 9">LMG 29911</strain>
    </source>
</reference>
<dbReference type="EMBL" id="NIGF01000001">
    <property type="protein sequence ID" value="PQV65323.1"/>
    <property type="molecule type" value="Genomic_DNA"/>
</dbReference>
<dbReference type="InterPro" id="IPR015919">
    <property type="entry name" value="Cadherin-like_sf"/>
</dbReference>
<dbReference type="CDD" id="cd14792">
    <property type="entry name" value="GH27"/>
    <property type="match status" value="1"/>
</dbReference>
<dbReference type="InterPro" id="IPR041233">
    <property type="entry name" value="Melibiase_C"/>
</dbReference>
<dbReference type="Pfam" id="PF05345">
    <property type="entry name" value="He_PIG"/>
    <property type="match status" value="1"/>
</dbReference>
<dbReference type="GO" id="GO:0004557">
    <property type="term" value="F:alpha-galactosidase activity"/>
    <property type="evidence" value="ECO:0007669"/>
    <property type="project" value="UniProtKB-EC"/>
</dbReference>
<dbReference type="Gene3D" id="2.60.120.1060">
    <property type="entry name" value="NPCBM/NEW2 domain"/>
    <property type="match status" value="1"/>
</dbReference>
<evidence type="ECO:0000256" key="6">
    <source>
        <dbReference type="RuleBase" id="RU361168"/>
    </source>
</evidence>
<dbReference type="GO" id="GO:0005975">
    <property type="term" value="P:carbohydrate metabolic process"/>
    <property type="evidence" value="ECO:0007669"/>
    <property type="project" value="InterPro"/>
</dbReference>
<accession>A0A2S8SWZ8</accession>
<evidence type="ECO:0000256" key="2">
    <source>
        <dbReference type="ARBA" id="ARBA00022729"/>
    </source>
</evidence>
<dbReference type="SUPFAM" id="SSF49785">
    <property type="entry name" value="Galactose-binding domain-like"/>
    <property type="match status" value="1"/>
</dbReference>
<dbReference type="SUPFAM" id="SSF51445">
    <property type="entry name" value="(Trans)glycosidases"/>
    <property type="match status" value="1"/>
</dbReference>
<dbReference type="InterPro" id="IPR013785">
    <property type="entry name" value="Aldolase_TIM"/>
</dbReference>
<comment type="caution">
    <text evidence="8">The sequence shown here is derived from an EMBL/GenBank/DDBJ whole genome shotgun (WGS) entry which is preliminary data.</text>
</comment>
<dbReference type="InterPro" id="IPR013783">
    <property type="entry name" value="Ig-like_fold"/>
</dbReference>
<comment type="similarity">
    <text evidence="1 6">Belongs to the glycosyl hydrolase 27 family.</text>
</comment>
<dbReference type="PANTHER" id="PTHR11452">
    <property type="entry name" value="ALPHA-GALACTOSIDASE/ALPHA-N-ACETYLGALACTOSAMINIDASE"/>
    <property type="match status" value="1"/>
</dbReference>
<evidence type="ECO:0000256" key="3">
    <source>
        <dbReference type="ARBA" id="ARBA00022801"/>
    </source>
</evidence>
<dbReference type="Gene3D" id="2.60.40.10">
    <property type="entry name" value="Immunoglobulins"/>
    <property type="match status" value="1"/>
</dbReference>
<organism evidence="8 9">
    <name type="scientific">Abditibacterium utsteinense</name>
    <dbReference type="NCBI Taxonomy" id="1960156"/>
    <lineage>
        <taxon>Bacteria</taxon>
        <taxon>Pseudomonadati</taxon>
        <taxon>Abditibacteriota</taxon>
        <taxon>Abditibacteriia</taxon>
        <taxon>Abditibacteriales</taxon>
        <taxon>Abditibacteriaceae</taxon>
        <taxon>Abditibacterium</taxon>
    </lineage>
</organism>
<comment type="catalytic activity">
    <reaction evidence="6">
        <text>Hydrolysis of terminal, non-reducing alpha-D-galactose residues in alpha-D-galactosides, including galactose oligosaccharides, galactomannans and galactolipids.</text>
        <dbReference type="EC" id="3.2.1.22"/>
    </reaction>
</comment>
<dbReference type="GO" id="GO:0005509">
    <property type="term" value="F:calcium ion binding"/>
    <property type="evidence" value="ECO:0007669"/>
    <property type="project" value="InterPro"/>
</dbReference>
<dbReference type="AlphaFoldDB" id="A0A2S8SWZ8"/>
<dbReference type="GO" id="GO:0016020">
    <property type="term" value="C:membrane"/>
    <property type="evidence" value="ECO:0007669"/>
    <property type="project" value="InterPro"/>
</dbReference>
<dbReference type="InterPro" id="IPR017853">
    <property type="entry name" value="GH"/>
</dbReference>
<dbReference type="InterPro" id="IPR008979">
    <property type="entry name" value="Galactose-bd-like_sf"/>
</dbReference>
<dbReference type="PRINTS" id="PR00740">
    <property type="entry name" value="GLHYDRLASE27"/>
</dbReference>
<evidence type="ECO:0000313" key="9">
    <source>
        <dbReference type="Proteomes" id="UP000237684"/>
    </source>
</evidence>
<keyword evidence="4 6" id="KW-1015">Disulfide bond</keyword>
<dbReference type="InParanoid" id="A0A2S8SWZ8"/>
<protein>
    <recommendedName>
        <fullName evidence="6">Alpha-galactosidase</fullName>
        <ecNumber evidence="6">3.2.1.22</ecNumber>
    </recommendedName>
    <alternativeName>
        <fullName evidence="6">Melibiase</fullName>
    </alternativeName>
</protein>
<dbReference type="PANTHER" id="PTHR11452:SF75">
    <property type="entry name" value="ALPHA-GALACTOSIDASE MEL1"/>
    <property type="match status" value="1"/>
</dbReference>
<dbReference type="InterPro" id="IPR002241">
    <property type="entry name" value="Glyco_hydro_27"/>
</dbReference>
<dbReference type="Proteomes" id="UP000237684">
    <property type="component" value="Unassembled WGS sequence"/>
</dbReference>
<evidence type="ECO:0000256" key="4">
    <source>
        <dbReference type="ARBA" id="ARBA00023157"/>
    </source>
</evidence>
<sequence>MIKPIFIFCGLSGLAAVTRADTIMVSSLDLSKAQQGFGKPMANRSVDDKALSIGGQSFQSGFGTHSSGLLWLNLKKSATRFAAAVGVDDEVIPKAGSVEFIVHGDGKILWRSGVMKTGDAAKRLDVDVTGIERLVLQVTDAGDGDSFDHADWADATLTFGQKPPVAVDFPRSNPGILTPAAQPTPRINGPKVFGVRPGSPFAYSIAATGNRPMTFSARGLPKGLQLDARTGRISGRLNRSGTYPVKFRAKNAQGRAERSFKIVVGQAIQLTPPLGWNSWNCWGARVDQEKVLRSARAMVAAGLDRHGWNTINIDDAWQGQRGGPLGAIQPNEKFPDIKALFDEIHSLGLKAGIYSSPWMTTYAQHIGGSSNNPQGSWDAAQKAPQAIGNYSFAARDARQWAEWGVDYLKYDWNPVKVGPSREMHDALRASGRDIVLSLSNNGGHTLEKNIAEVAPHAELWRTTDDIFDNWASMSGIGFSQDFWTPIQKPGHFNDPDMLIVGNLFGWAGEPRPTRLTPDEQYTHISLWSLLGAPLLIGCDLETLDPFTLGLLTNDEVIDIDQDALARHGARVWNGGPEKQLDVYAKQLEDGSIAVGLFNRDFLPHPVSATWDVLKLKGRHIVRDVWRQKDVGTFSDKFEATVAPHGVVLLKISPAKSRR</sequence>
<dbReference type="InterPro" id="IPR013222">
    <property type="entry name" value="Glyco_hyd_98_carb-bd"/>
</dbReference>